<accession>A0A0V0R5L7</accession>
<evidence type="ECO:0000313" key="1">
    <source>
        <dbReference type="EMBL" id="KRX09769.1"/>
    </source>
</evidence>
<dbReference type="EMBL" id="LDAU01000044">
    <property type="protein sequence ID" value="KRX09769.1"/>
    <property type="molecule type" value="Genomic_DNA"/>
</dbReference>
<proteinExistence type="predicted"/>
<dbReference type="AlphaFoldDB" id="A0A0V0R5L7"/>
<comment type="caution">
    <text evidence="1">The sequence shown here is derived from an EMBL/GenBank/DDBJ whole genome shotgun (WGS) entry which is preliminary data.</text>
</comment>
<sequence>MQLRLLMCFFGLSIEFRENIIFFLSTTLLFFEQCLHTHFSEGPKKLVFRKKIILKGRLGANLDPFLTKFWKPYHMHIRWLPGLSQSWRYKIWYNSGLLTEYATYYKIMDINYQQLQQ</sequence>
<dbReference type="InParanoid" id="A0A0V0R5L7"/>
<dbReference type="Proteomes" id="UP000054937">
    <property type="component" value="Unassembled WGS sequence"/>
</dbReference>
<name>A0A0V0R5L7_PSEPJ</name>
<protein>
    <submittedName>
        <fullName evidence="1">Uncharacterized protein</fullName>
    </submittedName>
</protein>
<evidence type="ECO:0000313" key="2">
    <source>
        <dbReference type="Proteomes" id="UP000054937"/>
    </source>
</evidence>
<keyword evidence="2" id="KW-1185">Reference proteome</keyword>
<reference evidence="1 2" key="1">
    <citation type="journal article" date="2015" name="Sci. Rep.">
        <title>Genome of the facultative scuticociliatosis pathogen Pseudocohnilembus persalinus provides insight into its virulence through horizontal gene transfer.</title>
        <authorList>
            <person name="Xiong J."/>
            <person name="Wang G."/>
            <person name="Cheng J."/>
            <person name="Tian M."/>
            <person name="Pan X."/>
            <person name="Warren A."/>
            <person name="Jiang C."/>
            <person name="Yuan D."/>
            <person name="Miao W."/>
        </authorList>
    </citation>
    <scope>NUCLEOTIDE SEQUENCE [LARGE SCALE GENOMIC DNA]</scope>
    <source>
        <strain evidence="1">36N120E</strain>
    </source>
</reference>
<organism evidence="1 2">
    <name type="scientific">Pseudocohnilembus persalinus</name>
    <name type="common">Ciliate</name>
    <dbReference type="NCBI Taxonomy" id="266149"/>
    <lineage>
        <taxon>Eukaryota</taxon>
        <taxon>Sar</taxon>
        <taxon>Alveolata</taxon>
        <taxon>Ciliophora</taxon>
        <taxon>Intramacronucleata</taxon>
        <taxon>Oligohymenophorea</taxon>
        <taxon>Scuticociliatia</taxon>
        <taxon>Philasterida</taxon>
        <taxon>Pseudocohnilembidae</taxon>
        <taxon>Pseudocohnilembus</taxon>
    </lineage>
</organism>
<gene>
    <name evidence="1" type="ORF">PPERSA_02641</name>
</gene>